<sequence>MQVSRELELNTFLKLPLVPRTLAAGGHCSVAGSQNTMARPLSATARCASTVSPTNHQIDDTLGHIVRTRSQCVLGSDFPITSYKPTA</sequence>
<dbReference type="AlphaFoldDB" id="A0AAJ8BNV9"/>
<dbReference type="KEGG" id="ang:An08g00140"/>
<evidence type="ECO:0000313" key="1">
    <source>
        <dbReference type="RefSeq" id="XP_059601119.1"/>
    </source>
</evidence>
<dbReference type="GeneID" id="84591559"/>
<reference evidence="1" key="2">
    <citation type="submission" date="2025-08" db="UniProtKB">
        <authorList>
            <consortium name="RefSeq"/>
        </authorList>
    </citation>
    <scope>IDENTIFICATION</scope>
</reference>
<accession>A0AAJ8BNV9</accession>
<dbReference type="RefSeq" id="XP_059601119.1">
    <property type="nucleotide sequence ID" value="XM_059748766.1"/>
</dbReference>
<name>A0AAJ8BNV9_ASPNG</name>
<dbReference type="VEuPathDB" id="FungiDB:An08g00140"/>
<organism evidence="1">
    <name type="scientific">Aspergillus niger</name>
    <dbReference type="NCBI Taxonomy" id="5061"/>
    <lineage>
        <taxon>Eukaryota</taxon>
        <taxon>Fungi</taxon>
        <taxon>Dikarya</taxon>
        <taxon>Ascomycota</taxon>
        <taxon>Pezizomycotina</taxon>
        <taxon>Eurotiomycetes</taxon>
        <taxon>Eurotiomycetidae</taxon>
        <taxon>Eurotiales</taxon>
        <taxon>Aspergillaceae</taxon>
        <taxon>Aspergillus</taxon>
        <taxon>Aspergillus subgen. Circumdati</taxon>
    </lineage>
</organism>
<gene>
    <name evidence="1" type="ORF">An08g00140</name>
</gene>
<protein>
    <recommendedName>
        <fullName evidence="2">Amidohydrolase family protein</fullName>
    </recommendedName>
</protein>
<evidence type="ECO:0008006" key="2">
    <source>
        <dbReference type="Google" id="ProtNLM"/>
    </source>
</evidence>
<reference evidence="1" key="1">
    <citation type="submission" date="2025-02" db="EMBL/GenBank/DDBJ databases">
        <authorList>
            <consortium name="NCBI Genome Project"/>
        </authorList>
    </citation>
    <scope>NUCLEOTIDE SEQUENCE</scope>
</reference>
<proteinExistence type="predicted"/>